<comment type="subcellular location">
    <subcellularLocation>
        <location evidence="1">Nucleus</location>
    </subcellularLocation>
</comment>
<dbReference type="InterPro" id="IPR003829">
    <property type="entry name" value="Pirin_N_dom"/>
</dbReference>
<dbReference type="PANTHER" id="PTHR13903:SF8">
    <property type="entry name" value="PIRIN"/>
    <property type="match status" value="1"/>
</dbReference>
<dbReference type="CDD" id="cd02247">
    <property type="entry name" value="cupin_pirin_C"/>
    <property type="match status" value="1"/>
</dbReference>
<evidence type="ECO:0000313" key="15">
    <source>
        <dbReference type="EMBL" id="KAG7483212.1"/>
    </source>
</evidence>
<comment type="catalytic activity">
    <reaction evidence="5">
        <text>quercetin + O2 = 2-(3,4-dihydroxybenzoyloxy)-4,6-dihydroxybenzoate + CO</text>
        <dbReference type="Rhea" id="RHEA:15381"/>
        <dbReference type="ChEBI" id="CHEBI:15379"/>
        <dbReference type="ChEBI" id="CHEBI:17245"/>
        <dbReference type="ChEBI" id="CHEBI:57628"/>
        <dbReference type="ChEBI" id="CHEBI:57694"/>
        <dbReference type="EC" id="1.13.11.24"/>
    </reaction>
</comment>
<dbReference type="EC" id="1.13.11.24" evidence="9"/>
<dbReference type="Proteomes" id="UP000693946">
    <property type="component" value="Linkage Group LG7"/>
</dbReference>
<proteinExistence type="inferred from homology"/>
<dbReference type="Pfam" id="PF00341">
    <property type="entry name" value="PDGF"/>
    <property type="match status" value="1"/>
</dbReference>
<dbReference type="PROSITE" id="PS00249">
    <property type="entry name" value="PDGF_1"/>
    <property type="match status" value="1"/>
</dbReference>
<dbReference type="GO" id="GO:0030224">
    <property type="term" value="P:monocyte differentiation"/>
    <property type="evidence" value="ECO:0007669"/>
    <property type="project" value="TreeGrafter"/>
</dbReference>
<evidence type="ECO:0000256" key="10">
    <source>
        <dbReference type="ARBA" id="ARBA00069068"/>
    </source>
</evidence>
<comment type="function">
    <text evidence="6">Transcriptional coregulator of NF-kappa-B which facilitates binding of NF-kappa-B proteins to target kappa-B genes in a redox-state-dependent manner. May be required for efficient terminal myeloid maturation of hematopoietic cells. Has quercetin 2,3-dioxygenase activity (in vitro).</text>
</comment>
<dbReference type="EMBL" id="JAGKHQ010000019">
    <property type="protein sequence ID" value="KAG7483212.1"/>
    <property type="molecule type" value="Genomic_DNA"/>
</dbReference>
<evidence type="ECO:0000256" key="8">
    <source>
        <dbReference type="ARBA" id="ARBA00064668"/>
    </source>
</evidence>
<dbReference type="AlphaFoldDB" id="A0AAV6Q6N9"/>
<evidence type="ECO:0000256" key="13">
    <source>
        <dbReference type="RuleBase" id="RU003818"/>
    </source>
</evidence>
<dbReference type="PANTHER" id="PTHR13903">
    <property type="entry name" value="PIRIN-RELATED"/>
    <property type="match status" value="1"/>
</dbReference>
<dbReference type="FunFam" id="2.60.120.10:FF:000055">
    <property type="entry name" value="pirin"/>
    <property type="match status" value="1"/>
</dbReference>
<evidence type="ECO:0000256" key="1">
    <source>
        <dbReference type="ARBA" id="ARBA00004123"/>
    </source>
</evidence>
<dbReference type="InterPro" id="IPR008778">
    <property type="entry name" value="Pirin_C_dom"/>
</dbReference>
<evidence type="ECO:0000256" key="6">
    <source>
        <dbReference type="ARBA" id="ARBA00054987"/>
    </source>
</evidence>
<evidence type="ECO:0000256" key="3">
    <source>
        <dbReference type="ARBA" id="ARBA00023030"/>
    </source>
</evidence>
<dbReference type="PROSITE" id="PS50278">
    <property type="entry name" value="PDGF_2"/>
    <property type="match status" value="1"/>
</dbReference>
<comment type="caution">
    <text evidence="15">The sequence shown here is derived from an EMBL/GenBank/DDBJ whole genome shotgun (WGS) entry which is preliminary data.</text>
</comment>
<comment type="similarity">
    <text evidence="2 12">Belongs to the pirin family.</text>
</comment>
<comment type="subunit">
    <text evidence="8">May interact with NF1/CTF1. Interacts with BCL3. Identified in a complex comprised of PIR, BLC3, NFKB1 and target DNA.</text>
</comment>
<reference evidence="15 16" key="1">
    <citation type="journal article" date="2021" name="Sci. Rep.">
        <title>Chromosome anchoring in Senegalese sole (Solea senegalensis) reveals sex-associated markers and genome rearrangements in flatfish.</title>
        <authorList>
            <person name="Guerrero-Cozar I."/>
            <person name="Gomez-Garrido J."/>
            <person name="Berbel C."/>
            <person name="Martinez-Blanch J.F."/>
            <person name="Alioto T."/>
            <person name="Claros M.G."/>
            <person name="Gagnaire P.A."/>
            <person name="Manchado M."/>
        </authorList>
    </citation>
    <scope>NUCLEOTIDE SEQUENCE [LARGE SCALE GENOMIC DNA]</scope>
    <source>
        <strain evidence="15">Sse05_10M</strain>
    </source>
</reference>
<evidence type="ECO:0000256" key="5">
    <source>
        <dbReference type="ARBA" id="ARBA00050845"/>
    </source>
</evidence>
<dbReference type="InterPro" id="IPR023581">
    <property type="entry name" value="PD_growth_factor_CS"/>
</dbReference>
<keyword evidence="16" id="KW-1185">Reference proteome</keyword>
<dbReference type="GO" id="GO:0008083">
    <property type="term" value="F:growth factor activity"/>
    <property type="evidence" value="ECO:0007669"/>
    <property type="project" value="UniProtKB-KW"/>
</dbReference>
<evidence type="ECO:0000259" key="14">
    <source>
        <dbReference type="PROSITE" id="PS50278"/>
    </source>
</evidence>
<evidence type="ECO:0000256" key="12">
    <source>
        <dbReference type="RuleBase" id="RU003457"/>
    </source>
</evidence>
<dbReference type="CDD" id="cd00135">
    <property type="entry name" value="PDGF"/>
    <property type="match status" value="1"/>
</dbReference>
<evidence type="ECO:0000313" key="16">
    <source>
        <dbReference type="Proteomes" id="UP000693946"/>
    </source>
</evidence>
<name>A0AAV6Q6N9_SOLSE</name>
<evidence type="ECO:0000256" key="2">
    <source>
        <dbReference type="ARBA" id="ARBA00008416"/>
    </source>
</evidence>
<sequence>MFSRLVSCQKVIACQKLIRVRRGAHSLLTLRRSNSAYYSTMNVRKVEKTVVSVEQAEGVGAHVRRSIGRKELRNLDPFLMLDEFRVSKPSGFPDHPHRGFETVTYVLQGISAHEDFCGHSGRLEPGDLQWMTAGRGVVHAEMPVSEEPVVGLQLWVNLPSRHKMVEPAYQDLKGSQVPKRSQGGVTVAVISGEALGAKSPIFTRTPTLYLDFRLQTGALHVQPVPRGWTAFIYTLSGSIHVGPDQEQQEVESHHTAVFGDGDCVKVENKGSEESHFVLIAGEPIKEPVVQHGPFVMTTEDEIREALRDYQSFRNGFERAKSWRSKIRESSEKASRAPRTMRMRMRRTLCRLSCWVTLLMELSWINVGHGMHREAGSRVMKQWERKVRSASSLDELLRLTDFPDWKLWKCRMRLPQQPETFSSPPSVGSHRSTRYAAESYSLEILKAIDDEWQLTQCMPRETCVDVAKELNTDPSIFFKPPCVSVYRCSGCCNQEGITCRNTTTVHVNKTVLSVIPFNFAPEPVLIKVANHTECRCMEPAIIRRNAQAHRSSGCSPMSRLSAAEDSRRLCASGLIWDCSTDGCIPYPSSAPEFPLGSWMPDCEIDVERCDCVPRPEPTLQPRSTHHCQLNSSICAHRSQRFDHTSCRCRLPK</sequence>
<dbReference type="Pfam" id="PF02678">
    <property type="entry name" value="Pirin"/>
    <property type="match status" value="1"/>
</dbReference>
<keyword evidence="4" id="KW-0539">Nucleus</keyword>
<accession>A0AAV6Q6N9</accession>
<dbReference type="Pfam" id="PF05726">
    <property type="entry name" value="Pirin_C"/>
    <property type="match status" value="1"/>
</dbReference>
<dbReference type="GO" id="GO:0008127">
    <property type="term" value="F:quercetin 2,3-dioxygenase activity"/>
    <property type="evidence" value="ECO:0007669"/>
    <property type="project" value="UniProtKB-EC"/>
</dbReference>
<dbReference type="InterPro" id="IPR012093">
    <property type="entry name" value="Pirin"/>
</dbReference>
<evidence type="ECO:0000256" key="7">
    <source>
        <dbReference type="ARBA" id="ARBA00060642"/>
    </source>
</evidence>
<organism evidence="15 16">
    <name type="scientific">Solea senegalensis</name>
    <name type="common">Senegalese sole</name>
    <dbReference type="NCBI Taxonomy" id="28829"/>
    <lineage>
        <taxon>Eukaryota</taxon>
        <taxon>Metazoa</taxon>
        <taxon>Chordata</taxon>
        <taxon>Craniata</taxon>
        <taxon>Vertebrata</taxon>
        <taxon>Euteleostomi</taxon>
        <taxon>Actinopterygii</taxon>
        <taxon>Neopterygii</taxon>
        <taxon>Teleostei</taxon>
        <taxon>Neoteleostei</taxon>
        <taxon>Acanthomorphata</taxon>
        <taxon>Carangaria</taxon>
        <taxon>Pleuronectiformes</taxon>
        <taxon>Pleuronectoidei</taxon>
        <taxon>Soleidae</taxon>
        <taxon>Solea</taxon>
    </lineage>
</organism>
<protein>
    <recommendedName>
        <fullName evidence="10">Pirin</fullName>
        <ecNumber evidence="9">1.13.11.24</ecNumber>
    </recommendedName>
    <alternativeName>
        <fullName evidence="11">Probable quercetin 2,3-dioxygenase PIR</fullName>
    </alternativeName>
</protein>
<dbReference type="CDD" id="cd02909">
    <property type="entry name" value="cupin_pirin_N"/>
    <property type="match status" value="1"/>
</dbReference>
<feature type="domain" description="Platelet-derived growth factor (PDGF) family profile" evidence="14">
    <location>
        <begin position="442"/>
        <end position="540"/>
    </location>
</feature>
<evidence type="ECO:0000256" key="9">
    <source>
        <dbReference type="ARBA" id="ARBA00066677"/>
    </source>
</evidence>
<comment type="pathway">
    <text evidence="7">Flavonoid metabolism; quercetin degradation.</text>
</comment>
<gene>
    <name evidence="15" type="ORF">JOB18_042808</name>
</gene>
<keyword evidence="3 13" id="KW-0339">Growth factor</keyword>
<dbReference type="InterPro" id="IPR000072">
    <property type="entry name" value="PDGF/VEGF_dom"/>
</dbReference>
<evidence type="ECO:0000256" key="11">
    <source>
        <dbReference type="ARBA" id="ARBA00077684"/>
    </source>
</evidence>
<dbReference type="GO" id="GO:0005634">
    <property type="term" value="C:nucleus"/>
    <property type="evidence" value="ECO:0007669"/>
    <property type="project" value="UniProtKB-SubCell"/>
</dbReference>
<comment type="similarity">
    <text evidence="13">Belongs to the PDGF/VEGF growth factor family.</text>
</comment>
<evidence type="ECO:0000256" key="4">
    <source>
        <dbReference type="ARBA" id="ARBA00023242"/>
    </source>
</evidence>
<dbReference type="SMART" id="SM00141">
    <property type="entry name" value="PDGF"/>
    <property type="match status" value="1"/>
</dbReference>
<dbReference type="GO" id="GO:0016020">
    <property type="term" value="C:membrane"/>
    <property type="evidence" value="ECO:0007669"/>
    <property type="project" value="InterPro"/>
</dbReference>